<reference evidence="2" key="1">
    <citation type="submission" date="2023-08" db="EMBL/GenBank/DDBJ databases">
        <title>Methanolobus mangrovi sp. nov. and Methanolobus sediminis sp. nov, two novel methylotrophic methanogens isolated from mangrove sediments in China.</title>
        <authorList>
            <person name="Zhou J."/>
        </authorList>
    </citation>
    <scope>NUCLEOTIDE SEQUENCE</scope>
    <source>
        <strain evidence="2">FTZ2</strain>
    </source>
</reference>
<gene>
    <name evidence="2" type="ORF">RE476_00040</name>
</gene>
<dbReference type="EMBL" id="CP133594">
    <property type="protein sequence ID" value="WMW22249.1"/>
    <property type="molecule type" value="Genomic_DNA"/>
</dbReference>
<keyword evidence="1" id="KW-0472">Membrane</keyword>
<keyword evidence="1" id="KW-0812">Transmembrane</keyword>
<evidence type="ECO:0000313" key="2">
    <source>
        <dbReference type="EMBL" id="WMW22249.1"/>
    </source>
</evidence>
<feature type="transmembrane region" description="Helical" evidence="1">
    <location>
        <begin position="6"/>
        <end position="27"/>
    </location>
</feature>
<name>A0AA51YJK4_9EURY</name>
<dbReference type="AlphaFoldDB" id="A0AA51YJK4"/>
<evidence type="ECO:0000313" key="3">
    <source>
        <dbReference type="Proteomes" id="UP001183006"/>
    </source>
</evidence>
<feature type="transmembrane region" description="Helical" evidence="1">
    <location>
        <begin position="82"/>
        <end position="98"/>
    </location>
</feature>
<organism evidence="2 3">
    <name type="scientific">Methanolobus mangrovi</name>
    <dbReference type="NCBI Taxonomy" id="3072977"/>
    <lineage>
        <taxon>Archaea</taxon>
        <taxon>Methanobacteriati</taxon>
        <taxon>Methanobacteriota</taxon>
        <taxon>Stenosarchaea group</taxon>
        <taxon>Methanomicrobia</taxon>
        <taxon>Methanosarcinales</taxon>
        <taxon>Methanosarcinaceae</taxon>
        <taxon>Methanolobus</taxon>
    </lineage>
</organism>
<protein>
    <submittedName>
        <fullName evidence="2">DUF131 domain-containing protein</fullName>
    </submittedName>
</protein>
<dbReference type="GeneID" id="84228483"/>
<dbReference type="Proteomes" id="UP001183006">
    <property type="component" value="Chromosome"/>
</dbReference>
<dbReference type="RefSeq" id="WP_309308044.1">
    <property type="nucleotide sequence ID" value="NZ_CP133594.1"/>
</dbReference>
<dbReference type="Pfam" id="PF01998">
    <property type="entry name" value="DUF131"/>
    <property type="match status" value="1"/>
</dbReference>
<dbReference type="NCBIfam" id="TIGR00304">
    <property type="entry name" value="TIGR00304 family membrane protein"/>
    <property type="match status" value="1"/>
</dbReference>
<dbReference type="KEGG" id="mmav:RE476_00040"/>
<keyword evidence="3" id="KW-1185">Reference proteome</keyword>
<evidence type="ECO:0000256" key="1">
    <source>
        <dbReference type="SAM" id="Phobius"/>
    </source>
</evidence>
<proteinExistence type="predicted"/>
<accession>A0AA51YJK4</accession>
<dbReference type="InterPro" id="IPR002849">
    <property type="entry name" value="DUF131"/>
</dbReference>
<keyword evidence="1" id="KW-1133">Transmembrane helix</keyword>
<sequence length="99" mass="10711">MIGSYLVIIGILMIISGFFLIFAASFYGGANLDRVDEHSPILSDNNSETSFQGRNNEVRGGGIIMLGPIPIIIGSDAKSTRTLVILAIVLSVLYFLIFM</sequence>